<name>A0A7I8W9W6_9ANNE</name>
<protein>
    <recommendedName>
        <fullName evidence="7">Peptidyl-prolyl cis-trans isomerase NIMA-interacting 4</fullName>
        <ecNumber evidence="6">5.2.1.8</ecNumber>
    </recommendedName>
    <alternativeName>
        <fullName evidence="14">Parvulin-14</fullName>
    </alternativeName>
    <alternativeName>
        <fullName evidence="16">Peptidyl-prolyl cis-trans isomerase Pin4</fullName>
    </alternativeName>
    <alternativeName>
        <fullName evidence="15">Rotamase Pin4</fullName>
    </alternativeName>
</protein>
<evidence type="ECO:0000256" key="14">
    <source>
        <dbReference type="ARBA" id="ARBA00030737"/>
    </source>
</evidence>
<proteinExistence type="inferred from homology"/>
<keyword evidence="13" id="KW-0539">Nucleus</keyword>
<dbReference type="GO" id="GO:0003677">
    <property type="term" value="F:DNA binding"/>
    <property type="evidence" value="ECO:0007669"/>
    <property type="project" value="UniProtKB-KW"/>
</dbReference>
<dbReference type="GO" id="GO:0005730">
    <property type="term" value="C:nucleolus"/>
    <property type="evidence" value="ECO:0007669"/>
    <property type="project" value="UniProtKB-SubCell"/>
</dbReference>
<dbReference type="InterPro" id="IPR000297">
    <property type="entry name" value="PPIase_PpiC"/>
</dbReference>
<evidence type="ECO:0000256" key="15">
    <source>
        <dbReference type="ARBA" id="ARBA00031249"/>
    </source>
</evidence>
<feature type="compositionally biased region" description="Basic and acidic residues" evidence="18">
    <location>
        <begin position="86"/>
        <end position="102"/>
    </location>
</feature>
<dbReference type="InterPro" id="IPR014752">
    <property type="entry name" value="Arrestin-like_C"/>
</dbReference>
<dbReference type="Pfam" id="PF02752">
    <property type="entry name" value="Arrestin_C"/>
    <property type="match status" value="1"/>
</dbReference>
<dbReference type="EMBL" id="CAJFCJ010000024">
    <property type="protein sequence ID" value="CAD5124933.1"/>
    <property type="molecule type" value="Genomic_DNA"/>
</dbReference>
<sequence>MGNNVSLPTDKKISKVEGIDHFFIDLDLSDRRVVYDYLLEKKLCKDLNGKWEFNDYKVIPHKNLKKKLQIALIHAGLNSLDTFEKRVPKTGEQTGEKKKSSSERLQSSTSKRKECLLPKGCDEEGYDDMFKNIQLNTASGCAPFGVIPIYKEGEVISGKVYLKTNKNIDLETLQVQLYGSAEIADTISLEAMSFDIARKDVLLDISKELWNKKDETFTNMNEKSPGINSSKCLAAGDYEWPFSFKLSGTNIQPSIPHLSDTNESFFFIHYFVKASLNKGNCCGRGNIATHQGIWLTKDFDVATDKENLLKVSEKKNQKTGILNDGFIDVEASIPKRGYVAGESIPINIEIDNKSGETIQGVIAKVRLSGKFRTDTSAICVECPVKLESDPIVFGSIASGESPNLLHNIGRLVAYFSLKKLGKIMPKKGKGDSKGAKGASGGEASGGKEKKGGNSVKVRHILCEKQSKVLEAMEKLKSGMKFNEVAATYSEDKARSGGDLGWMIRGGMVGPFQDAAFALPISNLNNPVYTDPPVKTKFGYHIIMVEGKK</sequence>
<dbReference type="SUPFAM" id="SSF81296">
    <property type="entry name" value="E set domains"/>
    <property type="match status" value="2"/>
</dbReference>
<comment type="caution">
    <text evidence="20">The sequence shown here is derived from an EMBL/GenBank/DDBJ whole genome shotgun (WGS) entry which is preliminary data.</text>
</comment>
<keyword evidence="10" id="KW-0238">DNA-binding</keyword>
<dbReference type="FunFam" id="3.10.50.40:FF:000015">
    <property type="entry name" value="Peptidyl-prolyl cis-trans isomerase"/>
    <property type="match status" value="1"/>
</dbReference>
<dbReference type="PROSITE" id="PS50198">
    <property type="entry name" value="PPIC_PPIASE_2"/>
    <property type="match status" value="1"/>
</dbReference>
<dbReference type="InterPro" id="IPR046357">
    <property type="entry name" value="PPIase_dom_sf"/>
</dbReference>
<dbReference type="EC" id="5.2.1.8" evidence="6"/>
<dbReference type="AlphaFoldDB" id="A0A7I8W9W6"/>
<comment type="subcellular location">
    <subcellularLocation>
        <location evidence="2">Cytoplasm</location>
        <location evidence="2">Cytoskeleton</location>
        <location evidence="2">Spindle</location>
    </subcellularLocation>
    <subcellularLocation>
        <location evidence="3">Nucleus</location>
        <location evidence="3">Nucleolus</location>
    </subcellularLocation>
</comment>
<dbReference type="OrthoDB" id="1911748at2759"/>
<dbReference type="GO" id="GO:0003755">
    <property type="term" value="F:peptidyl-prolyl cis-trans isomerase activity"/>
    <property type="evidence" value="ECO:0007669"/>
    <property type="project" value="UniProtKB-KW"/>
</dbReference>
<dbReference type="InterPro" id="IPR011021">
    <property type="entry name" value="Arrestin-like_N"/>
</dbReference>
<dbReference type="PANTHER" id="PTHR45995">
    <property type="match status" value="1"/>
</dbReference>
<evidence type="ECO:0000256" key="8">
    <source>
        <dbReference type="ARBA" id="ARBA00022490"/>
    </source>
</evidence>
<feature type="region of interest" description="Disordered" evidence="18">
    <location>
        <begin position="426"/>
        <end position="452"/>
    </location>
</feature>
<evidence type="ECO:0000256" key="5">
    <source>
        <dbReference type="ARBA" id="ARBA00010242"/>
    </source>
</evidence>
<evidence type="ECO:0000256" key="2">
    <source>
        <dbReference type="ARBA" id="ARBA00004186"/>
    </source>
</evidence>
<evidence type="ECO:0000256" key="13">
    <source>
        <dbReference type="ARBA" id="ARBA00023242"/>
    </source>
</evidence>
<dbReference type="Pfam" id="PF13616">
    <property type="entry name" value="Rotamase_3"/>
    <property type="match status" value="1"/>
</dbReference>
<gene>
    <name evidence="20" type="ORF">DGYR_LOCUS12405</name>
</gene>
<keyword evidence="9 17" id="KW-0697">Rotamase</keyword>
<dbReference type="InterPro" id="IPR011022">
    <property type="entry name" value="Arrestin_C-like"/>
</dbReference>
<evidence type="ECO:0000256" key="7">
    <source>
        <dbReference type="ARBA" id="ARBA00019953"/>
    </source>
</evidence>
<organism evidence="20 21">
    <name type="scientific">Dimorphilus gyrociliatus</name>
    <dbReference type="NCBI Taxonomy" id="2664684"/>
    <lineage>
        <taxon>Eukaryota</taxon>
        <taxon>Metazoa</taxon>
        <taxon>Spiralia</taxon>
        <taxon>Lophotrochozoa</taxon>
        <taxon>Annelida</taxon>
        <taxon>Polychaeta</taxon>
        <taxon>Polychaeta incertae sedis</taxon>
        <taxon>Dinophilidae</taxon>
        <taxon>Dimorphilus</taxon>
    </lineage>
</organism>
<evidence type="ECO:0000313" key="21">
    <source>
        <dbReference type="Proteomes" id="UP000549394"/>
    </source>
</evidence>
<evidence type="ECO:0000256" key="16">
    <source>
        <dbReference type="ARBA" id="ARBA00033465"/>
    </source>
</evidence>
<dbReference type="Gene3D" id="2.60.40.640">
    <property type="match status" value="2"/>
</dbReference>
<evidence type="ECO:0000256" key="6">
    <source>
        <dbReference type="ARBA" id="ARBA00013194"/>
    </source>
</evidence>
<keyword evidence="12 17" id="KW-0413">Isomerase</keyword>
<dbReference type="SUPFAM" id="SSF54534">
    <property type="entry name" value="FKBP-like"/>
    <property type="match status" value="1"/>
</dbReference>
<comment type="similarity">
    <text evidence="4">Belongs to the arrestin family.</text>
</comment>
<evidence type="ECO:0000256" key="3">
    <source>
        <dbReference type="ARBA" id="ARBA00004604"/>
    </source>
</evidence>
<evidence type="ECO:0000313" key="20">
    <source>
        <dbReference type="EMBL" id="CAD5124933.1"/>
    </source>
</evidence>
<dbReference type="InterPro" id="IPR014756">
    <property type="entry name" value="Ig_E-set"/>
</dbReference>
<evidence type="ECO:0000256" key="12">
    <source>
        <dbReference type="ARBA" id="ARBA00023235"/>
    </source>
</evidence>
<evidence type="ECO:0000256" key="11">
    <source>
        <dbReference type="ARBA" id="ARBA00023212"/>
    </source>
</evidence>
<dbReference type="GO" id="GO:0005819">
    <property type="term" value="C:spindle"/>
    <property type="evidence" value="ECO:0007669"/>
    <property type="project" value="UniProtKB-SubCell"/>
</dbReference>
<feature type="domain" description="PpiC" evidence="19">
    <location>
        <begin position="452"/>
        <end position="546"/>
    </location>
</feature>
<evidence type="ECO:0000256" key="4">
    <source>
        <dbReference type="ARBA" id="ARBA00005298"/>
    </source>
</evidence>
<evidence type="ECO:0000256" key="10">
    <source>
        <dbReference type="ARBA" id="ARBA00023125"/>
    </source>
</evidence>
<dbReference type="Proteomes" id="UP000549394">
    <property type="component" value="Unassembled WGS sequence"/>
</dbReference>
<keyword evidence="8" id="KW-0963">Cytoplasm</keyword>
<dbReference type="InterPro" id="IPR043323">
    <property type="entry name" value="PIN4"/>
</dbReference>
<keyword evidence="21" id="KW-1185">Reference proteome</keyword>
<accession>A0A7I8W9W6</accession>
<evidence type="ECO:0000259" key="19">
    <source>
        <dbReference type="PROSITE" id="PS50198"/>
    </source>
</evidence>
<evidence type="ECO:0000256" key="18">
    <source>
        <dbReference type="SAM" id="MobiDB-lite"/>
    </source>
</evidence>
<comment type="catalytic activity">
    <reaction evidence="1">
        <text>[protein]-peptidylproline (omega=180) = [protein]-peptidylproline (omega=0)</text>
        <dbReference type="Rhea" id="RHEA:16237"/>
        <dbReference type="Rhea" id="RHEA-COMP:10747"/>
        <dbReference type="Rhea" id="RHEA-COMP:10748"/>
        <dbReference type="ChEBI" id="CHEBI:83833"/>
        <dbReference type="ChEBI" id="CHEBI:83834"/>
        <dbReference type="EC" id="5.2.1.8"/>
    </reaction>
</comment>
<dbReference type="Gene3D" id="3.10.50.40">
    <property type="match status" value="1"/>
</dbReference>
<comment type="similarity">
    <text evidence="5">Belongs to the PpiC/parvulin rotamase family. PIN4 subfamily.</text>
</comment>
<evidence type="ECO:0000256" key="1">
    <source>
        <dbReference type="ARBA" id="ARBA00000971"/>
    </source>
</evidence>
<dbReference type="Pfam" id="PF00339">
    <property type="entry name" value="Arrestin_N"/>
    <property type="match status" value="1"/>
</dbReference>
<feature type="region of interest" description="Disordered" evidence="18">
    <location>
        <begin position="86"/>
        <end position="111"/>
    </location>
</feature>
<evidence type="ECO:0000256" key="17">
    <source>
        <dbReference type="PROSITE-ProRule" id="PRU00278"/>
    </source>
</evidence>
<reference evidence="20 21" key="1">
    <citation type="submission" date="2020-08" db="EMBL/GenBank/DDBJ databases">
        <authorList>
            <person name="Hejnol A."/>
        </authorList>
    </citation>
    <scope>NUCLEOTIDE SEQUENCE [LARGE SCALE GENOMIC DNA]</scope>
</reference>
<dbReference type="SMART" id="SM01017">
    <property type="entry name" value="Arrestin_C"/>
    <property type="match status" value="1"/>
</dbReference>
<dbReference type="GO" id="GO:0006364">
    <property type="term" value="P:rRNA processing"/>
    <property type="evidence" value="ECO:0007669"/>
    <property type="project" value="InterPro"/>
</dbReference>
<keyword evidence="11" id="KW-0206">Cytoskeleton</keyword>
<evidence type="ECO:0000256" key="9">
    <source>
        <dbReference type="ARBA" id="ARBA00023110"/>
    </source>
</evidence>